<dbReference type="Gene3D" id="3.40.1410.10">
    <property type="entry name" value="Chorismate lyase-like"/>
    <property type="match status" value="1"/>
</dbReference>
<dbReference type="PANTHER" id="PTHR44846:SF17">
    <property type="entry name" value="GNTR-FAMILY TRANSCRIPTIONAL REGULATOR"/>
    <property type="match status" value="1"/>
</dbReference>
<gene>
    <name evidence="5" type="ORF">SAMN02745973_01676</name>
</gene>
<proteinExistence type="predicted"/>
<dbReference type="GO" id="GO:0003677">
    <property type="term" value="F:DNA binding"/>
    <property type="evidence" value="ECO:0007669"/>
    <property type="project" value="UniProtKB-KW"/>
</dbReference>
<dbReference type="Pfam" id="PF00392">
    <property type="entry name" value="GntR"/>
    <property type="match status" value="1"/>
</dbReference>
<organism evidence="5 6">
    <name type="scientific">Garciella nitratireducens DSM 15102</name>
    <dbReference type="NCBI Taxonomy" id="1121911"/>
    <lineage>
        <taxon>Bacteria</taxon>
        <taxon>Bacillati</taxon>
        <taxon>Bacillota</taxon>
        <taxon>Clostridia</taxon>
        <taxon>Eubacteriales</taxon>
        <taxon>Eubacteriaceae</taxon>
        <taxon>Garciella</taxon>
    </lineage>
</organism>
<dbReference type="InterPro" id="IPR036390">
    <property type="entry name" value="WH_DNA-bd_sf"/>
</dbReference>
<dbReference type="EMBL" id="FUWV01000011">
    <property type="protein sequence ID" value="SJZ78501.1"/>
    <property type="molecule type" value="Genomic_DNA"/>
</dbReference>
<dbReference type="SUPFAM" id="SSF64288">
    <property type="entry name" value="Chorismate lyase-like"/>
    <property type="match status" value="1"/>
</dbReference>
<dbReference type="SMART" id="SM00866">
    <property type="entry name" value="UTRA"/>
    <property type="match status" value="1"/>
</dbReference>
<dbReference type="OrthoDB" id="457376at2"/>
<keyword evidence="3" id="KW-0804">Transcription</keyword>
<dbReference type="GO" id="GO:0045892">
    <property type="term" value="P:negative regulation of DNA-templated transcription"/>
    <property type="evidence" value="ECO:0007669"/>
    <property type="project" value="TreeGrafter"/>
</dbReference>
<dbReference type="InterPro" id="IPR028978">
    <property type="entry name" value="Chorismate_lyase_/UTRA_dom_sf"/>
</dbReference>
<evidence type="ECO:0000256" key="1">
    <source>
        <dbReference type="ARBA" id="ARBA00023015"/>
    </source>
</evidence>
<dbReference type="PRINTS" id="PR00035">
    <property type="entry name" value="HTHGNTR"/>
</dbReference>
<evidence type="ECO:0000313" key="5">
    <source>
        <dbReference type="EMBL" id="SJZ78501.1"/>
    </source>
</evidence>
<reference evidence="5 6" key="1">
    <citation type="submission" date="2017-02" db="EMBL/GenBank/DDBJ databases">
        <authorList>
            <person name="Peterson S.W."/>
        </authorList>
    </citation>
    <scope>NUCLEOTIDE SEQUENCE [LARGE SCALE GENOMIC DNA]</scope>
    <source>
        <strain evidence="5 6">DSM 15102</strain>
    </source>
</reference>
<dbReference type="Pfam" id="PF07702">
    <property type="entry name" value="UTRA"/>
    <property type="match status" value="1"/>
</dbReference>
<dbReference type="Gene3D" id="1.10.10.10">
    <property type="entry name" value="Winged helix-like DNA-binding domain superfamily/Winged helix DNA-binding domain"/>
    <property type="match status" value="1"/>
</dbReference>
<feature type="domain" description="HTH gntR-type" evidence="4">
    <location>
        <begin position="7"/>
        <end position="75"/>
    </location>
</feature>
<dbReference type="InterPro" id="IPR036388">
    <property type="entry name" value="WH-like_DNA-bd_sf"/>
</dbReference>
<dbReference type="CDD" id="cd07377">
    <property type="entry name" value="WHTH_GntR"/>
    <property type="match status" value="1"/>
</dbReference>
<dbReference type="AlphaFoldDB" id="A0A1T4NGK8"/>
<dbReference type="PANTHER" id="PTHR44846">
    <property type="entry name" value="MANNOSYL-D-GLYCERATE TRANSPORT/METABOLISM SYSTEM REPRESSOR MNGR-RELATED"/>
    <property type="match status" value="1"/>
</dbReference>
<evidence type="ECO:0000256" key="3">
    <source>
        <dbReference type="ARBA" id="ARBA00023163"/>
    </source>
</evidence>
<keyword evidence="2" id="KW-0238">DNA-binding</keyword>
<keyword evidence="1" id="KW-0805">Transcription regulation</keyword>
<dbReference type="InterPro" id="IPR050679">
    <property type="entry name" value="Bact_HTH_transcr_reg"/>
</dbReference>
<dbReference type="InterPro" id="IPR000524">
    <property type="entry name" value="Tscrpt_reg_HTH_GntR"/>
</dbReference>
<dbReference type="PROSITE" id="PS50949">
    <property type="entry name" value="HTH_GNTR"/>
    <property type="match status" value="1"/>
</dbReference>
<protein>
    <submittedName>
        <fullName evidence="5">GntR family transcriptional regulator</fullName>
    </submittedName>
</protein>
<dbReference type="RefSeq" id="WP_087679072.1">
    <property type="nucleotide sequence ID" value="NZ_FUWV01000011.1"/>
</dbReference>
<dbReference type="SMART" id="SM00345">
    <property type="entry name" value="HTH_GNTR"/>
    <property type="match status" value="1"/>
</dbReference>
<evidence type="ECO:0000256" key="2">
    <source>
        <dbReference type="ARBA" id="ARBA00023125"/>
    </source>
</evidence>
<dbReference type="Proteomes" id="UP000196365">
    <property type="component" value="Unassembled WGS sequence"/>
</dbReference>
<name>A0A1T4NGK8_9FIRM</name>
<evidence type="ECO:0000313" key="6">
    <source>
        <dbReference type="Proteomes" id="UP000196365"/>
    </source>
</evidence>
<keyword evidence="6" id="KW-1185">Reference proteome</keyword>
<sequence>MNFDYRTPRYLMVIEQIKERIKKEELQPGERLPSETEFSKQLGVSRSTLREALRILEEENIIIRKHGIGTFVNQKPVFNKGIEELFSITDIIKREGKIPSTKIYFTGYVQAHGNEIHKLNLQKEEQVFLVKRVRFADNIPLVYCIDKIPAHLLPKEYTFQQESILDSLEKIGIIITYAEAEIKTISYHQKISKIMECDKDTPLLILKQIHYDQHNRPVLYSINYFRSDQISFHVLRKRML</sequence>
<dbReference type="InterPro" id="IPR011663">
    <property type="entry name" value="UTRA"/>
</dbReference>
<dbReference type="GO" id="GO:0003700">
    <property type="term" value="F:DNA-binding transcription factor activity"/>
    <property type="evidence" value="ECO:0007669"/>
    <property type="project" value="InterPro"/>
</dbReference>
<dbReference type="SUPFAM" id="SSF46785">
    <property type="entry name" value="Winged helix' DNA-binding domain"/>
    <property type="match status" value="1"/>
</dbReference>
<evidence type="ECO:0000259" key="4">
    <source>
        <dbReference type="PROSITE" id="PS50949"/>
    </source>
</evidence>
<accession>A0A1T4NGK8</accession>